<gene>
    <name evidence="1" type="ORF">EFB14_32740</name>
</gene>
<sequence length="69" mass="7491">MVGAADHPRIGAIEGGALPIENGQLFGAKFWQAWLFWRTRMTASTRLRCINSNSRPAADTTLGTSTLIS</sequence>
<dbReference type="EMBL" id="RJJU01000035">
    <property type="protein sequence ID" value="RUM05672.1"/>
    <property type="molecule type" value="Genomic_DNA"/>
</dbReference>
<comment type="caution">
    <text evidence="1">The sequence shown here is derived from an EMBL/GenBank/DDBJ whole genome shotgun (WGS) entry which is preliminary data.</text>
</comment>
<accession>A0ABY0AZG1</accession>
<reference evidence="1 2" key="1">
    <citation type="submission" date="2018-11" db="EMBL/GenBank/DDBJ databases">
        <authorList>
            <person name="Huo Y."/>
        </authorList>
    </citation>
    <scope>NUCLEOTIDE SEQUENCE [LARGE SCALE GENOMIC DNA]</scope>
    <source>
        <strain evidence="1 2">CCBAU 33202</strain>
    </source>
</reference>
<evidence type="ECO:0000313" key="2">
    <source>
        <dbReference type="Proteomes" id="UP000272004"/>
    </source>
</evidence>
<dbReference type="Proteomes" id="UP000272004">
    <property type="component" value="Unassembled WGS sequence"/>
</dbReference>
<evidence type="ECO:0000313" key="1">
    <source>
        <dbReference type="EMBL" id="RUM05672.1"/>
    </source>
</evidence>
<protein>
    <submittedName>
        <fullName evidence="1">Uncharacterized protein</fullName>
    </submittedName>
</protein>
<proteinExistence type="predicted"/>
<organism evidence="1 2">
    <name type="scientific">Rhizobium fabae</name>
    <dbReference type="NCBI Taxonomy" id="573179"/>
    <lineage>
        <taxon>Bacteria</taxon>
        <taxon>Pseudomonadati</taxon>
        <taxon>Pseudomonadota</taxon>
        <taxon>Alphaproteobacteria</taxon>
        <taxon>Hyphomicrobiales</taxon>
        <taxon>Rhizobiaceae</taxon>
        <taxon>Rhizobium/Agrobacterium group</taxon>
        <taxon>Rhizobium</taxon>
    </lineage>
</organism>
<name>A0ABY0AZG1_9HYPH</name>
<keyword evidence="2" id="KW-1185">Reference proteome</keyword>